<name>A0A109RFQ2_9LACT</name>
<dbReference type="NCBIfam" id="TIGR00086">
    <property type="entry name" value="smpB"/>
    <property type="match status" value="1"/>
</dbReference>
<dbReference type="PROSITE" id="PS01317">
    <property type="entry name" value="SSRP"/>
    <property type="match status" value="1"/>
</dbReference>
<protein>
    <recommendedName>
        <fullName evidence="3">SsrA-binding protein</fullName>
    </recommendedName>
    <alternativeName>
        <fullName evidence="3">Small protein B</fullName>
    </alternativeName>
</protein>
<evidence type="ECO:0000313" key="6">
    <source>
        <dbReference type="Proteomes" id="UP000594771"/>
    </source>
</evidence>
<dbReference type="PANTHER" id="PTHR30308:SF2">
    <property type="entry name" value="SSRA-BINDING PROTEIN"/>
    <property type="match status" value="1"/>
</dbReference>
<evidence type="ECO:0000313" key="4">
    <source>
        <dbReference type="EMBL" id="MCY3052732.1"/>
    </source>
</evidence>
<accession>A0A109RFQ2</accession>
<dbReference type="GO" id="GO:0070930">
    <property type="term" value="P:trans-translation-dependent protein tagging"/>
    <property type="evidence" value="ECO:0007669"/>
    <property type="project" value="TreeGrafter"/>
</dbReference>
<dbReference type="RefSeq" id="WP_060778103.1">
    <property type="nucleotide sequence ID" value="NZ_CAJHLF010000010.1"/>
</dbReference>
<comment type="function">
    <text evidence="3">Required for rescue of stalled ribosomes mediated by trans-translation. Binds to transfer-messenger RNA (tmRNA), required for stable association of tmRNA with ribosomes. tmRNA and SmpB together mimic tRNA shape, replacing the anticodon stem-loop with SmpB. tmRNA is encoded by the ssrA gene; the 2 termini fold to resemble tRNA(Ala) and it encodes a 'tag peptide', a short internal open reading frame. During trans-translation Ala-aminoacylated tmRNA acts like a tRNA, entering the A-site of stalled ribosomes, displacing the stalled mRNA. The ribosome then switches to translate the ORF on the tmRNA; the nascent peptide is terminated with the 'tag peptide' encoded by the tmRNA and targeted for degradation. The ribosome is freed to recommence translation, which seems to be the essential function of trans-translation.</text>
</comment>
<dbReference type="GO" id="GO:0070929">
    <property type="term" value="P:trans-translation"/>
    <property type="evidence" value="ECO:0007669"/>
    <property type="project" value="UniProtKB-UniRule"/>
</dbReference>
<comment type="similarity">
    <text evidence="3">Belongs to the SmpB family.</text>
</comment>
<dbReference type="Pfam" id="PF01668">
    <property type="entry name" value="SmpB"/>
    <property type="match status" value="1"/>
</dbReference>
<dbReference type="SUPFAM" id="SSF74982">
    <property type="entry name" value="Small protein B (SmpB)"/>
    <property type="match status" value="1"/>
</dbReference>
<evidence type="ECO:0000256" key="1">
    <source>
        <dbReference type="ARBA" id="ARBA00022490"/>
    </source>
</evidence>
<evidence type="ECO:0000313" key="5">
    <source>
        <dbReference type="EMBL" id="QPS01039.1"/>
    </source>
</evidence>
<dbReference type="GeneID" id="35767879"/>
<dbReference type="InterPro" id="IPR020081">
    <property type="entry name" value="SsrA-bd_prot_CS"/>
</dbReference>
<gene>
    <name evidence="3 5" type="primary">smpB</name>
    <name evidence="5" type="ORF">I6G68_06490</name>
    <name evidence="4" type="ORF">ODY43_01760</name>
</gene>
<dbReference type="NCBIfam" id="NF003843">
    <property type="entry name" value="PRK05422.1"/>
    <property type="match status" value="1"/>
</dbReference>
<keyword evidence="1 3" id="KW-0963">Cytoplasm</keyword>
<evidence type="ECO:0000256" key="2">
    <source>
        <dbReference type="ARBA" id="ARBA00022884"/>
    </source>
</evidence>
<dbReference type="InterPro" id="IPR023620">
    <property type="entry name" value="SmpB"/>
</dbReference>
<dbReference type="EMBL" id="CP065662">
    <property type="protein sequence ID" value="QPS01039.1"/>
    <property type="molecule type" value="Genomic_DNA"/>
</dbReference>
<dbReference type="HAMAP" id="MF_00023">
    <property type="entry name" value="SmpB"/>
    <property type="match status" value="1"/>
</dbReference>
<dbReference type="Gene3D" id="2.40.280.10">
    <property type="match status" value="1"/>
</dbReference>
<dbReference type="InterPro" id="IPR000037">
    <property type="entry name" value="SsrA-bd_prot"/>
</dbReference>
<comment type="subcellular location">
    <subcellularLocation>
        <location evidence="3">Cytoplasm</location>
    </subcellularLocation>
    <text evidence="3">The tmRNA-SmpB complex associates with stalled 70S ribosomes.</text>
</comment>
<dbReference type="PANTHER" id="PTHR30308">
    <property type="entry name" value="TMRNA-BINDING COMPONENT OF TRANS-TRANSLATION TAGGING COMPLEX"/>
    <property type="match status" value="1"/>
</dbReference>
<dbReference type="OrthoDB" id="9805462at2"/>
<organism evidence="5 6">
    <name type="scientific">Aerococcus urinae</name>
    <dbReference type="NCBI Taxonomy" id="1376"/>
    <lineage>
        <taxon>Bacteria</taxon>
        <taxon>Bacillati</taxon>
        <taxon>Bacillota</taxon>
        <taxon>Bacilli</taxon>
        <taxon>Lactobacillales</taxon>
        <taxon>Aerococcaceae</taxon>
        <taxon>Aerococcus</taxon>
    </lineage>
</organism>
<dbReference type="Proteomes" id="UP000594771">
    <property type="component" value="Chromosome"/>
</dbReference>
<proteinExistence type="inferred from homology"/>
<reference evidence="5 6" key="1">
    <citation type="submission" date="2020-12" db="EMBL/GenBank/DDBJ databases">
        <title>FDA dAtabase for Regulatory Grade micrObial Sequences (FDA-ARGOS): Supporting development and validation of Infectious Disease Dx tests.</title>
        <authorList>
            <person name="Sproer C."/>
            <person name="Gronow S."/>
            <person name="Severitt S."/>
            <person name="Schroder I."/>
            <person name="Tallon L."/>
            <person name="Sadzewicz L."/>
            <person name="Zhao X."/>
            <person name="Boylan J."/>
            <person name="Ott S."/>
            <person name="Bowen H."/>
            <person name="Vavikolanu K."/>
            <person name="Mehta A."/>
            <person name="Aluvathingal J."/>
            <person name="Nadendla S."/>
            <person name="Lowell S."/>
            <person name="Myers T."/>
            <person name="Yan Y."/>
            <person name="Sichtig H."/>
        </authorList>
    </citation>
    <scope>NUCLEOTIDE SEQUENCE [LARGE SCALE GENOMIC DNA]</scope>
    <source>
        <strain evidence="5 6">FDAARGOS_911</strain>
    </source>
</reference>
<dbReference type="EMBL" id="JAOTML010000001">
    <property type="protein sequence ID" value="MCY3052732.1"/>
    <property type="molecule type" value="Genomic_DNA"/>
</dbReference>
<keyword evidence="7" id="KW-1185">Reference proteome</keyword>
<sequence>MTKKKQDNVVATNRKANHDYIIEDTIEAGLVLTGTEIKSIRKGKVNLKDSFARVENGQVWVYGMHVSPFEQGNRFNQDPMRPRKLLLKKREINRLAKHVSQEGYAIIPLRMYIKRGFAKLLIGIGKGKKKYDKRQALKEKDMKRDIKRAMKEKY</sequence>
<dbReference type="Proteomes" id="UP001069145">
    <property type="component" value="Unassembled WGS sequence"/>
</dbReference>
<dbReference type="CDD" id="cd09294">
    <property type="entry name" value="SmpB"/>
    <property type="match status" value="1"/>
</dbReference>
<dbReference type="AlphaFoldDB" id="A0A109RFQ2"/>
<dbReference type="GO" id="GO:0003723">
    <property type="term" value="F:RNA binding"/>
    <property type="evidence" value="ECO:0007669"/>
    <property type="project" value="UniProtKB-UniRule"/>
</dbReference>
<dbReference type="KEGG" id="aun:AWM73_03565"/>
<dbReference type="GO" id="GO:0005829">
    <property type="term" value="C:cytosol"/>
    <property type="evidence" value="ECO:0007669"/>
    <property type="project" value="TreeGrafter"/>
</dbReference>
<evidence type="ECO:0000313" key="7">
    <source>
        <dbReference type="Proteomes" id="UP001069145"/>
    </source>
</evidence>
<evidence type="ECO:0000256" key="3">
    <source>
        <dbReference type="HAMAP-Rule" id="MF_00023"/>
    </source>
</evidence>
<keyword evidence="2 3" id="KW-0694">RNA-binding</keyword>
<reference evidence="4" key="2">
    <citation type="submission" date="2022-09" db="EMBL/GenBank/DDBJ databases">
        <title>Aerococcus urinae taxonomy study.</title>
        <authorList>
            <person name="Christensen J."/>
            <person name="Senneby E."/>
        </authorList>
    </citation>
    <scope>NUCLEOTIDE SEQUENCE</scope>
    <source>
        <strain evidence="4">NLD-066-U95</strain>
    </source>
</reference>